<proteinExistence type="predicted"/>
<name>A0A699QCH7_TANCI</name>
<organism evidence="2">
    <name type="scientific">Tanacetum cinerariifolium</name>
    <name type="common">Dalmatian daisy</name>
    <name type="synonym">Chrysanthemum cinerariifolium</name>
    <dbReference type="NCBI Taxonomy" id="118510"/>
    <lineage>
        <taxon>Eukaryota</taxon>
        <taxon>Viridiplantae</taxon>
        <taxon>Streptophyta</taxon>
        <taxon>Embryophyta</taxon>
        <taxon>Tracheophyta</taxon>
        <taxon>Spermatophyta</taxon>
        <taxon>Magnoliopsida</taxon>
        <taxon>eudicotyledons</taxon>
        <taxon>Gunneridae</taxon>
        <taxon>Pentapetalae</taxon>
        <taxon>asterids</taxon>
        <taxon>campanulids</taxon>
        <taxon>Asterales</taxon>
        <taxon>Asteraceae</taxon>
        <taxon>Asteroideae</taxon>
        <taxon>Anthemideae</taxon>
        <taxon>Anthemidinae</taxon>
        <taxon>Tanacetum</taxon>
    </lineage>
</organism>
<comment type="caution">
    <text evidence="2">The sequence shown here is derived from an EMBL/GenBank/DDBJ whole genome shotgun (WGS) entry which is preliminary data.</text>
</comment>
<gene>
    <name evidence="2" type="ORF">Tci_837799</name>
</gene>
<dbReference type="AlphaFoldDB" id="A0A699QCH7"/>
<feature type="non-terminal residue" evidence="2">
    <location>
        <position position="95"/>
    </location>
</feature>
<evidence type="ECO:0000256" key="1">
    <source>
        <dbReference type="SAM" id="MobiDB-lite"/>
    </source>
</evidence>
<protein>
    <submittedName>
        <fullName evidence="2">Nuclear pore complex protein NUP98A isoform X2</fullName>
    </submittedName>
</protein>
<accession>A0A699QCH7</accession>
<dbReference type="EMBL" id="BKCJ011008352">
    <property type="protein sequence ID" value="GFC65829.1"/>
    <property type="molecule type" value="Genomic_DNA"/>
</dbReference>
<sequence>MGYSEPLFESVRERLRTTSVDSSDEEETTSRPEAYALFISRENPRALVIHPLKHGLEKHPLRNQKVFPLLHKLMVNTQSLPLQFNKMVVLQIIAT</sequence>
<reference evidence="2" key="1">
    <citation type="journal article" date="2019" name="Sci. Rep.">
        <title>Draft genome of Tanacetum cinerariifolium, the natural source of mosquito coil.</title>
        <authorList>
            <person name="Yamashiro T."/>
            <person name="Shiraishi A."/>
            <person name="Satake H."/>
            <person name="Nakayama K."/>
        </authorList>
    </citation>
    <scope>NUCLEOTIDE SEQUENCE</scope>
</reference>
<feature type="region of interest" description="Disordered" evidence="1">
    <location>
        <begin position="1"/>
        <end position="31"/>
    </location>
</feature>
<evidence type="ECO:0000313" key="2">
    <source>
        <dbReference type="EMBL" id="GFC65829.1"/>
    </source>
</evidence>